<dbReference type="InterPro" id="IPR017438">
    <property type="entry name" value="ATP-NAD_kinase_N"/>
</dbReference>
<sequence>MVGMDRSHAWLVVNARSGSNSEAAREHLEDALSRHDCAVAETIEFPDRTLPTREELDRNRVRRLVVFTGDGTLNAIIEAATGWDGEILVLPGGTMNLLSTRLHGEDVDCDTILTRIARHAYRKVRPLMACCAAGRAHAGLLVGPGTAWAEVREAMRDRDLAEFAQNASDALAETTAGPRVRMVDPARGHADGYPLIELTPSHRGMQVDGYRLESAGEFLQQSWAVLRRRFREGPHERLGLLDRLVIESCDDQPLDILIDGEPAKLGNRAEFTVAECPVDLLASAHGF</sequence>
<dbReference type="Gene3D" id="3.40.50.10330">
    <property type="entry name" value="Probable inorganic polyphosphate/atp-NAD kinase, domain 1"/>
    <property type="match status" value="1"/>
</dbReference>
<reference evidence="2 3" key="1">
    <citation type="submission" date="2019-01" db="EMBL/GenBank/DDBJ databases">
        <title>Complete genome sequence of Erythrobacter flavus KJ5.</title>
        <authorList>
            <person name="Kanesaki Y."/>
            <person name="Brotosudarmo T."/>
            <person name="Moriuchi R."/>
            <person name="Awai K."/>
        </authorList>
    </citation>
    <scope>NUCLEOTIDE SEQUENCE [LARGE SCALE GENOMIC DNA]</scope>
    <source>
        <strain evidence="2 3">KJ5</strain>
    </source>
</reference>
<proteinExistence type="predicted"/>
<evidence type="ECO:0000313" key="3">
    <source>
        <dbReference type="Proteomes" id="UP000290057"/>
    </source>
</evidence>
<dbReference type="InterPro" id="IPR016064">
    <property type="entry name" value="NAD/diacylglycerol_kinase_sf"/>
</dbReference>
<dbReference type="Proteomes" id="UP000290057">
    <property type="component" value="Chromosome"/>
</dbReference>
<evidence type="ECO:0000259" key="1">
    <source>
        <dbReference type="PROSITE" id="PS50146"/>
    </source>
</evidence>
<keyword evidence="3" id="KW-1185">Reference proteome</keyword>
<dbReference type="AlphaFoldDB" id="A0A3T1CF04"/>
<dbReference type="PROSITE" id="PS50146">
    <property type="entry name" value="DAGK"/>
    <property type="match status" value="1"/>
</dbReference>
<dbReference type="InterPro" id="IPR001206">
    <property type="entry name" value="Diacylglycerol_kinase_cat_dom"/>
</dbReference>
<dbReference type="SUPFAM" id="SSF111331">
    <property type="entry name" value="NAD kinase/diacylglycerol kinase-like"/>
    <property type="match status" value="1"/>
</dbReference>
<keyword evidence="2" id="KW-0418">Kinase</keyword>
<dbReference type="Pfam" id="PF00781">
    <property type="entry name" value="DAGK_cat"/>
    <property type="match status" value="1"/>
</dbReference>
<accession>A0A3T1CF04</accession>
<dbReference type="EMBL" id="AP019389">
    <property type="protein sequence ID" value="BBI19547.1"/>
    <property type="molecule type" value="Genomic_DNA"/>
</dbReference>
<gene>
    <name evidence="2" type="ORF">EKJ_03940</name>
</gene>
<organism evidence="2 3">
    <name type="scientific">Qipengyuania flava</name>
    <dbReference type="NCBI Taxonomy" id="192812"/>
    <lineage>
        <taxon>Bacteria</taxon>
        <taxon>Pseudomonadati</taxon>
        <taxon>Pseudomonadota</taxon>
        <taxon>Alphaproteobacteria</taxon>
        <taxon>Sphingomonadales</taxon>
        <taxon>Erythrobacteraceae</taxon>
        <taxon>Qipengyuania</taxon>
    </lineage>
</organism>
<dbReference type="GO" id="GO:0016301">
    <property type="term" value="F:kinase activity"/>
    <property type="evidence" value="ECO:0007669"/>
    <property type="project" value="UniProtKB-KW"/>
</dbReference>
<name>A0A3T1CF04_9SPHN</name>
<evidence type="ECO:0000313" key="2">
    <source>
        <dbReference type="EMBL" id="BBI19547.1"/>
    </source>
</evidence>
<protein>
    <submittedName>
        <fullName evidence="2">Diacylglycerol kinase</fullName>
    </submittedName>
</protein>
<keyword evidence="2" id="KW-0808">Transferase</keyword>
<feature type="domain" description="DAGKc" evidence="1">
    <location>
        <begin position="4"/>
        <end position="136"/>
    </location>
</feature>